<keyword evidence="2" id="KW-0597">Phosphoprotein</keyword>
<dbReference type="GO" id="GO:0016874">
    <property type="term" value="F:ligase activity"/>
    <property type="evidence" value="ECO:0007669"/>
    <property type="project" value="UniProtKB-KW"/>
</dbReference>
<dbReference type="FunFam" id="3.30.559.30:FF:000005">
    <property type="entry name" value="Nonribosomal peptide synthase Pes1"/>
    <property type="match status" value="1"/>
</dbReference>
<dbReference type="NCBIfam" id="NF003417">
    <property type="entry name" value="PRK04813.1"/>
    <property type="match status" value="4"/>
</dbReference>
<dbReference type="VEuPathDB" id="FungiDB:ASPZODRAFT_117155"/>
<dbReference type="PANTHER" id="PTHR45527">
    <property type="entry name" value="NONRIBOSOMAL PEPTIDE SYNTHETASE"/>
    <property type="match status" value="1"/>
</dbReference>
<dbReference type="EMBL" id="KV878342">
    <property type="protein sequence ID" value="OJJ46579.1"/>
    <property type="molecule type" value="Genomic_DNA"/>
</dbReference>
<dbReference type="GO" id="GO:0005737">
    <property type="term" value="C:cytoplasm"/>
    <property type="evidence" value="ECO:0007669"/>
    <property type="project" value="TreeGrafter"/>
</dbReference>
<dbReference type="InterPro" id="IPR010071">
    <property type="entry name" value="AA_adenyl_dom"/>
</dbReference>
<evidence type="ECO:0000256" key="2">
    <source>
        <dbReference type="ARBA" id="ARBA00022553"/>
    </source>
</evidence>
<evidence type="ECO:0000256" key="5">
    <source>
        <dbReference type="ARBA" id="ARBA00029454"/>
    </source>
</evidence>
<dbReference type="Proteomes" id="UP000184188">
    <property type="component" value="Unassembled WGS sequence"/>
</dbReference>
<dbReference type="GO" id="GO:0043041">
    <property type="term" value="P:amino acid activation for nonribosomal peptide biosynthetic process"/>
    <property type="evidence" value="ECO:0007669"/>
    <property type="project" value="TreeGrafter"/>
</dbReference>
<organism evidence="7 8">
    <name type="scientific">Penicilliopsis zonata CBS 506.65</name>
    <dbReference type="NCBI Taxonomy" id="1073090"/>
    <lineage>
        <taxon>Eukaryota</taxon>
        <taxon>Fungi</taxon>
        <taxon>Dikarya</taxon>
        <taxon>Ascomycota</taxon>
        <taxon>Pezizomycotina</taxon>
        <taxon>Eurotiomycetes</taxon>
        <taxon>Eurotiomycetidae</taxon>
        <taxon>Eurotiales</taxon>
        <taxon>Aspergillaceae</taxon>
        <taxon>Penicilliopsis</taxon>
    </lineage>
</organism>
<keyword evidence="3" id="KW-0436">Ligase</keyword>
<dbReference type="InterPro" id="IPR036736">
    <property type="entry name" value="ACP-like_sf"/>
</dbReference>
<accession>A0A1L9SHA2</accession>
<dbReference type="FunFam" id="3.30.559.10:FF:000016">
    <property type="entry name" value="Nonribosomal peptide synthase Pes1"/>
    <property type="match status" value="1"/>
</dbReference>
<dbReference type="Gene3D" id="3.30.559.30">
    <property type="entry name" value="Nonribosomal peptide synthetase, condensation domain"/>
    <property type="match status" value="6"/>
</dbReference>
<feature type="domain" description="Carrier" evidence="6">
    <location>
        <begin position="2956"/>
        <end position="3032"/>
    </location>
</feature>
<dbReference type="GO" id="GO:0044550">
    <property type="term" value="P:secondary metabolite biosynthetic process"/>
    <property type="evidence" value="ECO:0007669"/>
    <property type="project" value="TreeGrafter"/>
</dbReference>
<dbReference type="Pfam" id="PF00550">
    <property type="entry name" value="PP-binding"/>
    <property type="match status" value="4"/>
</dbReference>
<keyword evidence="8" id="KW-1185">Reference proteome</keyword>
<dbReference type="SMART" id="SM00823">
    <property type="entry name" value="PKS_PP"/>
    <property type="match status" value="2"/>
</dbReference>
<dbReference type="SUPFAM" id="SSF56801">
    <property type="entry name" value="Acetyl-CoA synthetase-like"/>
    <property type="match status" value="4"/>
</dbReference>
<dbReference type="InterPro" id="IPR006162">
    <property type="entry name" value="Ppantetheine_attach_site"/>
</dbReference>
<dbReference type="STRING" id="1073090.A0A1L9SHA2"/>
<feature type="domain" description="Carrier" evidence="6">
    <location>
        <begin position="4488"/>
        <end position="4564"/>
    </location>
</feature>
<dbReference type="FunFam" id="3.30.559.30:FF:000002">
    <property type="entry name" value="Nonribosomal peptide synthase Pes1"/>
    <property type="match status" value="1"/>
</dbReference>
<dbReference type="SMART" id="SM01294">
    <property type="entry name" value="PKS_PP_betabranch"/>
    <property type="match status" value="1"/>
</dbReference>
<dbReference type="FunFam" id="3.30.559.30:FF:000003">
    <property type="entry name" value="Nonribosomal peptide synthase SidD"/>
    <property type="match status" value="1"/>
</dbReference>
<dbReference type="InterPro" id="IPR042099">
    <property type="entry name" value="ANL_N_sf"/>
</dbReference>
<dbReference type="CDD" id="cd05918">
    <property type="entry name" value="A_NRPS_SidN3_like"/>
    <property type="match status" value="4"/>
</dbReference>
<dbReference type="RefSeq" id="XP_022581089.1">
    <property type="nucleotide sequence ID" value="XM_022721164.1"/>
</dbReference>
<feature type="domain" description="Carrier" evidence="6">
    <location>
        <begin position="1878"/>
        <end position="1954"/>
    </location>
</feature>
<protein>
    <recommendedName>
        <fullName evidence="6">Carrier domain-containing protein</fullName>
    </recommendedName>
</protein>
<keyword evidence="1" id="KW-0596">Phosphopantetheine</keyword>
<sequence>MDSPVACFFPNLTDGVLYSGQEQAAEGLESLRRNLDISFKSSFNDEESSETHDSSREAFFGAAWGLLLARYVGTEDVSFVVARASAGNCTMTTCTWTALDSQTQQQLLLQAQETLSSTVDQGSWSEFGESKELPVPDFANTMILLEDADVEGAGDVLSSVTTKKNLLVLHLAVTANGISKANLDYHYSMLSDNQAANVATTLMKILDGLKNAPQVPIKDLDYMSQEHLEQIWRMNSHVPEAATECFHDVVQKQFAIRPEATAVDAWDARLTYGELVPLATRLASHLQSRGVCPGVVVPLCFEPSSWSVVATLAVSMAGGAFVNIPPSLPQGRKDIILSAIDPPILLTTSDYGHLWENTGINWITIEDNRIADLEDCDSPPEPLAKPSDMFYVVFTSGSTGTPKGCIVAHDGFGTAILRNGPLWKFTPDRRIFQMASHAFDMSTLEIGLALAFGACVCVPRSTEIQESLPEAMNKYNVDLSIMTPAVARIFTPEEVPSIRVLLVGGEAWAPEIIDTWAEKIDLIQIYGPTECSAISSSAPVTRLDYDAQMIGYPQSAAFWVVMPENRNRLAPIGSPGELLISGPIVGLGYYKNPEKTAEAFIDVPDFVKDDPVFGSTRFYKTGDLVRCNSDGGITFCGRVDNQVKLNGQRIELEEVEYNISLFDGHPLSVVLVPKTGHCQRNLVAVIAAKSKSPGDQPGGTEIELVNGHSEFPTLSLIQSYSEELRGKLPRYMVPTVWAFIASMPITISGKVDRVRVRRWLEGIDEDTAFSIVGRTRKPVEDTTEKSDLEERIQAIWSEVLKVPQDEIGLHQSFFSLGGDSVLAQKAAAKCRKENILSSMVHILSSEGVSEVAALAHRVEIGDGLKSSPTLGFNLSDLQTMVDNGYQLTKFGLSNIVEIDDVYPCSAAQEGMLLGQIRRPGSYHLRFFYQIHTKNDEYPDFERFRAAWTGVVALHPGLRTVFVDDLPGDAVYHAIVLKAPQAEMNMKEVPPDMPPSEVVDLFRASKVPFRPHRPPHRLTACVSAGKLRYCMIEMSHAIIDGAGMEALFKDLVRAYHEGPDMREVPPYRNFVEYEIQKETEQSAQYWSSALEGCSSCILSFGTTRKADVSASSIGLRRDFDFDRSKELLDFCLERRLTIASAVRAAWSTVLRTYTGSNDVCFGYLSAGRHIPVKDIDEMVGPCFSIQPCRAQIEPGASLVSIAEQIQDKYMEALPYQHYPLSKLQRQLYPNGGGTMFNTAVSMEWIPGNDLYSGSSFSLEEMIGQEDPTEFEIAICIEIVDGHIKLGFLYWPTVTEFELENIASALTEALYGYLKHPDMPVDTVSLVSEKEVAKMQDTYLHQELQETKTILTSIRQHSELYPDSPGLVSWDGEFSYAQIEEITTKIALDLIRRGVQRGDKVVICMYKSCWAIMMLMAILKSGGVLVAATPFQPKERLEKVVYHSSPKLVIVDPQHIELFQDMHDSVISFEMSEMESLPPQEGEIPTIEDTDVATIIYTSGSTGEPKGMMIDHGALATSILLGHGNIVGFSRDTRALQFSSFTFDFSYAEIFTTLAFGGCICVPSEEEKSSNLAGCINRMQANLAFLTPSVARTIQPEDVPCLKTLLLGGEAMSVQTLQTWASSVALFNGYGPAEATVLISVRGPMTPDDDQMNVGHPVKGSRVWLTEVADDRRLAPRGCIGQVMIESRQLAQGYLNAEEATKAAFIPSPSWLAGSSSTTIYKTGDLARYEEDGTLRFIGRQDTQTKLRDQRLELGAVEFHLLECIPATSIVADVIIPAGEQNTEKAILAAFVYGLEGTETSTGNEETPSACPFELSTDVKQQLTKRLPTYMIPLVFFTIDRLPLNMSGKADRKRLREIGATFTLKQLAETRNGQTKKALTAANPTEESILKLWSQTLNIEAKHISLDDNFAHLGGDSIAAMKLAAAARRNGMTLSVADIFQQPTIRKQASVVLSKMQNTQTNGSIAVTNGYNNWSSREIIIQAAVSQCRISRDLIDDIYPCTALQEGMMAHTVKKATAYTRVFTYSLPASVDLDRFRDAWEQVAQAHPALRTRIVHVKDHGSFQVVVKEKLNWEVFEATQSAEVPDLTSSMGLGTPLARFAFFHSLAEGSETQFHLSLHHALYDGWSVPLLLDEAEEAYQGKSLQSHPVKPFISHLVDQRSSAEEFWKKQLADVEPQAFPHLPSVGYDPSPKSGLSRTFTIPSGGITNFTLSTKLRFAWALTVSQYTNTKDIIFGMISTGRGIQVMGVEELVACTIATFPALVVIDQTQTVTEALRATENRSIDTIPHEHLGLQNISRLGQAFETACRFQSLFVVHPHKKESTSTLFIEEHDPSTIEPIDSYALILGCQMLTGAVQVDATFDRNVIDELKMERILCQFEHNLRLIYSEPDMTVSSIETLTVADWHQIEGWNNREPYPSEMDTCVNDLLHQKCLSQPDAPAICSWDGDLTYKELDDLSSQLALHLQNSGVGPETFVPLLFGKSRWAVVAQLAVVKAGGALAPLDIAHPLERLQKICRDIKASMVLVAEDQLETAGLLALPPTTVNHDLFVSGLPDLDQELKSTVSPSNALFAIFTSGSTGTPKGVVIEHQSYYVSALAQIQGFKLDQNSRVLQFAGYGFDASVMEHLTTLVAGGCICIPSDHDRLNQLVDVSNRLEITHAYLTPSVARSINPKELNTLKRLVLIGEPVTESDVELWSPFLDLINGYGPSECSIISTIQECLSTEKSPSNIGQAAGGVCWIVDPNDIERLLPIGAIGELIIEGIIVGRGYLNGAKANAASFITQSPEWLKRLRGADSCRVYKTGDLVRYTADGSFEYIGRKDTMVKLRGQRIDLLEIEHHLRLCFETMSFVIAEVVMPQDGLSPMLVAFLGSHSSGEINRDQSLFLPPMEQSPSEIQQVKKQLRDHLPAYMVPEVFIPLRDVPLLKVSGKVDRQSLKKQVTSMSREWLKSYSFADAPKVAPSTEKEKMLRQTWARILNIPSDDISIHDNFFHIGGDSISGMQLSMRCSTLGLPVSVADLFRYKTIANLAAHLETTKLPLVNAFAHHEERAQATEWYELSPIQRKFFEVLPDGLNHFNQSFFLRLTRHVHDPDVARAIEAIVIQHPMLRTRYRKEPDNQWKQAATGNISDCYRYKTHQINAKEDIAAFAIDSQTVLDFQDGPIFAVDLFILPNGEQYIFLVAHHLVIDLVSWRIILEDVEEFLVYKNITRIPSMSFQTWCHLQLEYGSQILTPEKAYPGYSQSQEVVCEDFWELNGKQTTFEDSEMFDFSLDQQTTKNLLAEANIALRTQPVEIMQAILLYSFVQAFPDRPAPVIWTEGHGREPWDPSIDLTSTVGWFTTIWPTIVQLSASDDVVEAVRRTKDGRHQLPSNGWAYFASRYLNADGQKAFKEQEPPEIIFNYLGRYQQLERAESLMQLEKLDESVSDVAVNAPRFGLVDVSAVVLEDRLTFNFVVNRNMKYQTQIRQWIEGCEALLQTAVQKLTSLQPSLTLADIPLLSLGYDQLDEFLNIHLPKAGLSANAIEDIYPCSPVQTGILLSQLKDSRTYQSRVVWRAYSPSSIDVDRLRDAWKQLVNRHTALRTIFLGVSGRNYIDQVVLKSEAELAQLGIEYGSISQPTTDVRLQSPHKFLVSQTQTGDVICEFSFNHALMDAISLDNITQELGLAYDGELPSLQGPPYRDYVAYLQELDTQSAHEFWQGYLSDTEPCYLRSLDRILASGDEKRVESILISLDVVSEIQEFCKLHTLTPTNVMHVVWALVLQGYTSMSTVSFGYVTFGRDIPMKDAQDAVGLFINALARRIHLQGDSSVLSVMKNAQEELMNSLAHQHYSLANVLHAKGLSGRALFNTGISIQDLMGSESIGQPTVGFEQVEGEDPTEYDLSINIGISKENLDVAFNYWTSFLTKEQAACIAQTFQHVLSQVLEQPSRRIDEIEVISREDKVQINKWNQDIPESVDNCVHNLIQEFGVTQPDAPAVCAWDGDFTYKELNDLASTVSRHIFKLGACTDIVVPICFEKSRWVAVSVLAVLKAGAAFVLLDPTHPLHRLQEICRDVGAQLVISSQQNKDMAAELAEKVVEVSDEVFEWPEDDSPPLIPAAEPSNAAYAVFTSGSTGKPKGVMIEHRSLCAVIYANKGPMGLDSSSRFFHFASYAFDVSVLEIMFTITLGGCLCVPTDAERKDNLAAAVTRLKANILDVTPTVARTLDPETVKGIDMLVLGGEAVSSSDFETWHDKTKLVVAYGPAECTIAAFATTPRTMFDDPRNLGNTTGCIAWIVSPEDHTKLMPIGAIGELAIEGPTVGRGYINNPVKTEEVFVNFPSWLATLRNGQQGKLYKTGDLVSYAQDGTIRFWGRKDTQIKLRGQRIETGEVEYHVKQAFPDVEEAFVDLVTPADKDKSPYLVACVLQHKHEGHPQSAQDGESIFEAPSDQFNSDVKQAEPKLHGVLPGYMVPTVFLPLSFMPMTKSFKVDRNLLRRQLAALSWEDIRSYTTAYVDRREPKTANEKALFDLISGILNLPPDSMWLDDDFFRLGGDSVVAMRLVDSARQKGFELSVYNIFKHPKLSNLALKMTRITGNDKISIEAPRSCSLLPQFREASPRYPFDLDDIVDVLPTTQIQRFYVQKAQYTYCTIDIPGSIDVDRLQKALRALLEKHSALRTVFVPFQESLVQVILRQINLDLEQLHTEDGIPAFVEAMCRQDSVVPVPYGTPYFEAKLVSQNESLHTLVIRLSHAQYDGVSMPTFFTDLATSYGGDSLVSSPVFADFVIQRAELNSRPETSQFWENLLAGSSMTYLESDVSNRTNGVNSTAGEKVMNRVEVFRTISMDSLPEGITLATVLKTAWSLVLRKRAQANDLVFGQVNNGRSMSLNGIENVVGPCTTFVPVRVTLEPEWKVQDLFNHLQDQHVQSLAFETMDLDDIVHHSTEWPTGTRFGTVVQCQNISVDNDYLLDGIQCSTRAVGYNHAPESLFVLGVPQGSELKVYIVGNDEMIDEGSGEILLEEVCQMIGDVLIDSERLVMDL</sequence>
<evidence type="ECO:0000256" key="4">
    <source>
        <dbReference type="ARBA" id="ARBA00022737"/>
    </source>
</evidence>
<evidence type="ECO:0000256" key="1">
    <source>
        <dbReference type="ARBA" id="ARBA00022450"/>
    </source>
</evidence>
<evidence type="ECO:0000256" key="3">
    <source>
        <dbReference type="ARBA" id="ARBA00022598"/>
    </source>
</evidence>
<dbReference type="NCBIfam" id="TIGR01733">
    <property type="entry name" value="AA-adenyl-dom"/>
    <property type="match status" value="4"/>
</dbReference>
<proteinExistence type="inferred from homology"/>
<keyword evidence="4" id="KW-0677">Repeat</keyword>
<feature type="domain" description="Carrier" evidence="6">
    <location>
        <begin position="786"/>
        <end position="862"/>
    </location>
</feature>
<dbReference type="Gene3D" id="2.30.38.10">
    <property type="entry name" value="Luciferase, Domain 3"/>
    <property type="match status" value="2"/>
</dbReference>
<dbReference type="InterPro" id="IPR023213">
    <property type="entry name" value="CAT-like_dom_sf"/>
</dbReference>
<dbReference type="InterPro" id="IPR020806">
    <property type="entry name" value="PKS_PP-bd"/>
</dbReference>
<dbReference type="Gene3D" id="3.40.50.12780">
    <property type="entry name" value="N-terminal domain of ligase-like"/>
    <property type="match status" value="2"/>
</dbReference>
<dbReference type="CDD" id="cd19542">
    <property type="entry name" value="CT_NRPS-like"/>
    <property type="match status" value="3"/>
</dbReference>
<dbReference type="Pfam" id="PF00501">
    <property type="entry name" value="AMP-binding"/>
    <property type="match status" value="4"/>
</dbReference>
<evidence type="ECO:0000313" key="8">
    <source>
        <dbReference type="Proteomes" id="UP000184188"/>
    </source>
</evidence>
<dbReference type="OrthoDB" id="416786at2759"/>
<gene>
    <name evidence="7" type="ORF">ASPZODRAFT_117155</name>
</gene>
<dbReference type="InterPro" id="IPR020845">
    <property type="entry name" value="AMP-binding_CS"/>
</dbReference>
<dbReference type="SUPFAM" id="SSF47336">
    <property type="entry name" value="ACP-like"/>
    <property type="match status" value="4"/>
</dbReference>
<dbReference type="Gene3D" id="3.40.50.980">
    <property type="match status" value="4"/>
</dbReference>
<dbReference type="FunFam" id="3.30.300.30:FF:000015">
    <property type="entry name" value="Nonribosomal peptide synthase SidD"/>
    <property type="match status" value="4"/>
</dbReference>
<dbReference type="CDD" id="cd19545">
    <property type="entry name" value="FUM14_C_NRPS-like"/>
    <property type="match status" value="1"/>
</dbReference>
<dbReference type="PROSITE" id="PS00012">
    <property type="entry name" value="PHOSPHOPANTETHEINE"/>
    <property type="match status" value="2"/>
</dbReference>
<dbReference type="Gene3D" id="3.30.559.10">
    <property type="entry name" value="Chloramphenicol acetyltransferase-like domain"/>
    <property type="match status" value="5"/>
</dbReference>
<dbReference type="Gene3D" id="3.30.300.30">
    <property type="match status" value="4"/>
</dbReference>
<evidence type="ECO:0000259" key="6">
    <source>
        <dbReference type="PROSITE" id="PS50075"/>
    </source>
</evidence>
<dbReference type="FunFam" id="3.40.50.12780:FF:000014">
    <property type="entry name" value="Nonribosomal peptide synthetase 1"/>
    <property type="match status" value="2"/>
</dbReference>
<comment type="similarity">
    <text evidence="5">Belongs to the NRP synthetase family.</text>
</comment>
<dbReference type="PROSITE" id="PS00455">
    <property type="entry name" value="AMP_BINDING"/>
    <property type="match status" value="2"/>
</dbReference>
<dbReference type="InterPro" id="IPR000873">
    <property type="entry name" value="AMP-dep_synth/lig_dom"/>
</dbReference>
<dbReference type="PANTHER" id="PTHR45527:SF16">
    <property type="entry name" value="NONRIBOSOMAL PEPTIDE SYNTHASE ATNA-RELATED"/>
    <property type="match status" value="1"/>
</dbReference>
<dbReference type="InterPro" id="IPR045851">
    <property type="entry name" value="AMP-bd_C_sf"/>
</dbReference>
<dbReference type="InterPro" id="IPR001242">
    <property type="entry name" value="Condensation_dom"/>
</dbReference>
<reference evidence="8" key="1">
    <citation type="journal article" date="2017" name="Genome Biol.">
        <title>Comparative genomics reveals high biological diversity and specific adaptations in the industrially and medically important fungal genus Aspergillus.</title>
        <authorList>
            <person name="de Vries R.P."/>
            <person name="Riley R."/>
            <person name="Wiebenga A."/>
            <person name="Aguilar-Osorio G."/>
            <person name="Amillis S."/>
            <person name="Uchima C.A."/>
            <person name="Anderluh G."/>
            <person name="Asadollahi M."/>
            <person name="Askin M."/>
            <person name="Barry K."/>
            <person name="Battaglia E."/>
            <person name="Bayram O."/>
            <person name="Benocci T."/>
            <person name="Braus-Stromeyer S.A."/>
            <person name="Caldana C."/>
            <person name="Canovas D."/>
            <person name="Cerqueira G.C."/>
            <person name="Chen F."/>
            <person name="Chen W."/>
            <person name="Choi C."/>
            <person name="Clum A."/>
            <person name="Dos Santos R.A."/>
            <person name="Damasio A.R."/>
            <person name="Diallinas G."/>
            <person name="Emri T."/>
            <person name="Fekete E."/>
            <person name="Flipphi M."/>
            <person name="Freyberg S."/>
            <person name="Gallo A."/>
            <person name="Gournas C."/>
            <person name="Habgood R."/>
            <person name="Hainaut M."/>
            <person name="Harispe M.L."/>
            <person name="Henrissat B."/>
            <person name="Hilden K.S."/>
            <person name="Hope R."/>
            <person name="Hossain A."/>
            <person name="Karabika E."/>
            <person name="Karaffa L."/>
            <person name="Karanyi Z."/>
            <person name="Krasevec N."/>
            <person name="Kuo A."/>
            <person name="Kusch H."/>
            <person name="LaButti K."/>
            <person name="Lagendijk E.L."/>
            <person name="Lapidus A."/>
            <person name="Levasseur A."/>
            <person name="Lindquist E."/>
            <person name="Lipzen A."/>
            <person name="Logrieco A.F."/>
            <person name="MacCabe A."/>
            <person name="Maekelae M.R."/>
            <person name="Malavazi I."/>
            <person name="Melin P."/>
            <person name="Meyer V."/>
            <person name="Mielnichuk N."/>
            <person name="Miskei M."/>
            <person name="Molnar A.P."/>
            <person name="Mule G."/>
            <person name="Ngan C.Y."/>
            <person name="Orejas M."/>
            <person name="Orosz E."/>
            <person name="Ouedraogo J.P."/>
            <person name="Overkamp K.M."/>
            <person name="Park H.-S."/>
            <person name="Perrone G."/>
            <person name="Piumi F."/>
            <person name="Punt P.J."/>
            <person name="Ram A.F."/>
            <person name="Ramon A."/>
            <person name="Rauscher S."/>
            <person name="Record E."/>
            <person name="Riano-Pachon D.M."/>
            <person name="Robert V."/>
            <person name="Roehrig J."/>
            <person name="Ruller R."/>
            <person name="Salamov A."/>
            <person name="Salih N.S."/>
            <person name="Samson R.A."/>
            <person name="Sandor E."/>
            <person name="Sanguinetti M."/>
            <person name="Schuetze T."/>
            <person name="Sepcic K."/>
            <person name="Shelest E."/>
            <person name="Sherlock G."/>
            <person name="Sophianopoulou V."/>
            <person name="Squina F.M."/>
            <person name="Sun H."/>
            <person name="Susca A."/>
            <person name="Todd R.B."/>
            <person name="Tsang A."/>
            <person name="Unkles S.E."/>
            <person name="van de Wiele N."/>
            <person name="van Rossen-Uffink D."/>
            <person name="Oliveira J.V."/>
            <person name="Vesth T.C."/>
            <person name="Visser J."/>
            <person name="Yu J.-H."/>
            <person name="Zhou M."/>
            <person name="Andersen M.R."/>
            <person name="Archer D.B."/>
            <person name="Baker S.E."/>
            <person name="Benoit I."/>
            <person name="Brakhage A.A."/>
            <person name="Braus G.H."/>
            <person name="Fischer R."/>
            <person name="Frisvad J.C."/>
            <person name="Goldman G.H."/>
            <person name="Houbraken J."/>
            <person name="Oakley B."/>
            <person name="Pocsi I."/>
            <person name="Scazzocchio C."/>
            <person name="Seiboth B."/>
            <person name="vanKuyk P.A."/>
            <person name="Wortman J."/>
            <person name="Dyer P.S."/>
            <person name="Grigoriev I.V."/>
        </authorList>
    </citation>
    <scope>NUCLEOTIDE SEQUENCE [LARGE SCALE GENOMIC DNA]</scope>
    <source>
        <strain evidence="8">CBS 506.65</strain>
    </source>
</reference>
<name>A0A1L9SHA2_9EURO</name>
<dbReference type="SUPFAM" id="SSF52777">
    <property type="entry name" value="CoA-dependent acyltransferases"/>
    <property type="match status" value="11"/>
</dbReference>
<dbReference type="InterPro" id="IPR009081">
    <property type="entry name" value="PP-bd_ACP"/>
</dbReference>
<dbReference type="FunFam" id="1.10.1200.10:FF:000005">
    <property type="entry name" value="Nonribosomal peptide synthetase 1"/>
    <property type="match status" value="2"/>
</dbReference>
<dbReference type="CDD" id="cd19534">
    <property type="entry name" value="E_NRPS"/>
    <property type="match status" value="1"/>
</dbReference>
<dbReference type="Gene3D" id="1.10.1200.10">
    <property type="entry name" value="ACP-like"/>
    <property type="match status" value="4"/>
</dbReference>
<dbReference type="Pfam" id="PF00668">
    <property type="entry name" value="Condensation"/>
    <property type="match status" value="5"/>
</dbReference>
<dbReference type="GO" id="GO:0031177">
    <property type="term" value="F:phosphopantetheine binding"/>
    <property type="evidence" value="ECO:0007669"/>
    <property type="project" value="InterPro"/>
</dbReference>
<dbReference type="PROSITE" id="PS50075">
    <property type="entry name" value="CARRIER"/>
    <property type="match status" value="4"/>
</dbReference>
<evidence type="ECO:0000313" key="7">
    <source>
        <dbReference type="EMBL" id="OJJ46579.1"/>
    </source>
</evidence>
<dbReference type="GeneID" id="34607629"/>